<name>A0A9D3ZLG6_9ROSI</name>
<evidence type="ECO:0000313" key="2">
    <source>
        <dbReference type="Proteomes" id="UP000828251"/>
    </source>
</evidence>
<gene>
    <name evidence="1" type="ORF">J1N35_038005</name>
</gene>
<dbReference type="Proteomes" id="UP000828251">
    <property type="component" value="Unassembled WGS sequence"/>
</dbReference>
<dbReference type="EMBL" id="JAIQCV010000011">
    <property type="protein sequence ID" value="KAH1047221.1"/>
    <property type="molecule type" value="Genomic_DNA"/>
</dbReference>
<comment type="caution">
    <text evidence="1">The sequence shown here is derived from an EMBL/GenBank/DDBJ whole genome shotgun (WGS) entry which is preliminary data.</text>
</comment>
<sequence>MGGLWPRKVVRRDDDYKMAKCDELTKWRWVQDGPRKVTMDLQDGKAPWLARKMGRASCFM</sequence>
<keyword evidence="2" id="KW-1185">Reference proteome</keyword>
<proteinExistence type="predicted"/>
<accession>A0A9D3ZLG6</accession>
<reference evidence="1 2" key="1">
    <citation type="journal article" date="2021" name="Plant Biotechnol. J.">
        <title>Multi-omics assisted identification of the key and species-specific regulatory components of drought-tolerant mechanisms in Gossypium stocksii.</title>
        <authorList>
            <person name="Yu D."/>
            <person name="Ke L."/>
            <person name="Zhang D."/>
            <person name="Wu Y."/>
            <person name="Sun Y."/>
            <person name="Mei J."/>
            <person name="Sun J."/>
            <person name="Sun Y."/>
        </authorList>
    </citation>
    <scope>NUCLEOTIDE SEQUENCE [LARGE SCALE GENOMIC DNA]</scope>
    <source>
        <strain evidence="2">cv. E1</strain>
        <tissue evidence="1">Leaf</tissue>
    </source>
</reference>
<protein>
    <submittedName>
        <fullName evidence="1">Uncharacterized protein</fullName>
    </submittedName>
</protein>
<dbReference type="AlphaFoldDB" id="A0A9D3ZLG6"/>
<evidence type="ECO:0000313" key="1">
    <source>
        <dbReference type="EMBL" id="KAH1047221.1"/>
    </source>
</evidence>
<organism evidence="1 2">
    <name type="scientific">Gossypium stocksii</name>
    <dbReference type="NCBI Taxonomy" id="47602"/>
    <lineage>
        <taxon>Eukaryota</taxon>
        <taxon>Viridiplantae</taxon>
        <taxon>Streptophyta</taxon>
        <taxon>Embryophyta</taxon>
        <taxon>Tracheophyta</taxon>
        <taxon>Spermatophyta</taxon>
        <taxon>Magnoliopsida</taxon>
        <taxon>eudicotyledons</taxon>
        <taxon>Gunneridae</taxon>
        <taxon>Pentapetalae</taxon>
        <taxon>rosids</taxon>
        <taxon>malvids</taxon>
        <taxon>Malvales</taxon>
        <taxon>Malvaceae</taxon>
        <taxon>Malvoideae</taxon>
        <taxon>Gossypium</taxon>
    </lineage>
</organism>